<evidence type="ECO:0000256" key="8">
    <source>
        <dbReference type="ARBA" id="ARBA00022692"/>
    </source>
</evidence>
<keyword evidence="12 14" id="KW-0472">Membrane</keyword>
<feature type="transmembrane region" description="Helical" evidence="14">
    <location>
        <begin position="6"/>
        <end position="24"/>
    </location>
</feature>
<organism evidence="16 17">
    <name type="scientific">Candidatus Thalassospirochaeta sargassi</name>
    <dbReference type="NCBI Taxonomy" id="3119039"/>
    <lineage>
        <taxon>Bacteria</taxon>
        <taxon>Pseudomonadati</taxon>
        <taxon>Spirochaetota</taxon>
        <taxon>Spirochaetia</taxon>
        <taxon>Spirochaetales</taxon>
        <taxon>Spirochaetaceae</taxon>
        <taxon>Candidatus Thalassospirochaeta</taxon>
    </lineage>
</organism>
<dbReference type="InterPro" id="IPR014710">
    <property type="entry name" value="RmlC-like_jellyroll"/>
</dbReference>
<evidence type="ECO:0000256" key="4">
    <source>
        <dbReference type="ARBA" id="ARBA00007146"/>
    </source>
</evidence>
<evidence type="ECO:0000256" key="2">
    <source>
        <dbReference type="ARBA" id="ARBA00004141"/>
    </source>
</evidence>
<evidence type="ECO:0000256" key="1">
    <source>
        <dbReference type="ARBA" id="ARBA00004124"/>
    </source>
</evidence>
<feature type="transmembrane region" description="Helical" evidence="14">
    <location>
        <begin position="53"/>
        <end position="74"/>
    </location>
</feature>
<dbReference type="PANTHER" id="PTHR12101:SF17">
    <property type="entry name" value="BLOOD VESSEL EPICARDIAL SUBSTANCE"/>
    <property type="match status" value="1"/>
</dbReference>
<comment type="caution">
    <text evidence="16">The sequence shown here is derived from an EMBL/GenBank/DDBJ whole genome shotgun (WGS) entry which is preliminary data.</text>
</comment>
<dbReference type="GO" id="GO:0030552">
    <property type="term" value="F:cAMP binding"/>
    <property type="evidence" value="ECO:0007669"/>
    <property type="project" value="TreeGrafter"/>
</dbReference>
<dbReference type="Pfam" id="PF04831">
    <property type="entry name" value="POPDC1-3"/>
    <property type="match status" value="1"/>
</dbReference>
<dbReference type="SUPFAM" id="SSF51206">
    <property type="entry name" value="cAMP-binding domain-like"/>
    <property type="match status" value="1"/>
</dbReference>
<name>A0AAJ1ICF2_9SPIO</name>
<evidence type="ECO:0000256" key="5">
    <source>
        <dbReference type="ARBA" id="ARBA00022427"/>
    </source>
</evidence>
<comment type="similarity">
    <text evidence="4">Belongs to the popeye family.</text>
</comment>
<dbReference type="Pfam" id="PF00027">
    <property type="entry name" value="cNMP_binding"/>
    <property type="match status" value="1"/>
</dbReference>
<evidence type="ECO:0000256" key="3">
    <source>
        <dbReference type="ARBA" id="ARBA00004435"/>
    </source>
</evidence>
<evidence type="ECO:0000256" key="6">
    <source>
        <dbReference type="ARBA" id="ARBA00022473"/>
    </source>
</evidence>
<evidence type="ECO:0000256" key="11">
    <source>
        <dbReference type="ARBA" id="ARBA00022989"/>
    </source>
</evidence>
<dbReference type="GO" id="GO:0016328">
    <property type="term" value="C:lateral plasma membrane"/>
    <property type="evidence" value="ECO:0007669"/>
    <property type="project" value="UniProtKB-SubCell"/>
</dbReference>
<dbReference type="Proteomes" id="UP001221217">
    <property type="component" value="Unassembled WGS sequence"/>
</dbReference>
<evidence type="ECO:0000259" key="15">
    <source>
        <dbReference type="PROSITE" id="PS50042"/>
    </source>
</evidence>
<evidence type="ECO:0000256" key="13">
    <source>
        <dbReference type="ARBA" id="ARBA00023180"/>
    </source>
</evidence>
<comment type="subcellular location">
    <subcellularLocation>
        <location evidence="3">Cell junction</location>
        <location evidence="3">Tight junction</location>
    </subcellularLocation>
    <subcellularLocation>
        <location evidence="1">Lateral cell membrane</location>
    </subcellularLocation>
    <subcellularLocation>
        <location evidence="2">Membrane</location>
        <topology evidence="2">Multi-pass membrane protein</topology>
    </subcellularLocation>
</comment>
<dbReference type="PANTHER" id="PTHR12101">
    <property type="entry name" value="POPEYE DOMAIN CONTAINING PROTEIN"/>
    <property type="match status" value="1"/>
</dbReference>
<evidence type="ECO:0000313" key="16">
    <source>
        <dbReference type="EMBL" id="MDC7226723.1"/>
    </source>
</evidence>
<dbReference type="InterPro" id="IPR018490">
    <property type="entry name" value="cNMP-bd_dom_sf"/>
</dbReference>
<dbReference type="GO" id="GO:0005923">
    <property type="term" value="C:bicellular tight junction"/>
    <property type="evidence" value="ECO:0007669"/>
    <property type="project" value="UniProtKB-SubCell"/>
</dbReference>
<feature type="domain" description="Cyclic nucleotide-binding" evidence="15">
    <location>
        <begin position="115"/>
        <end position="188"/>
    </location>
</feature>
<evidence type="ECO:0000256" key="10">
    <source>
        <dbReference type="ARBA" id="ARBA00022949"/>
    </source>
</evidence>
<keyword evidence="11 14" id="KW-1133">Transmembrane helix</keyword>
<keyword evidence="10" id="KW-0965">Cell junction</keyword>
<dbReference type="EMBL" id="JAQQAL010000017">
    <property type="protein sequence ID" value="MDC7226723.1"/>
    <property type="molecule type" value="Genomic_DNA"/>
</dbReference>
<keyword evidence="5" id="KW-0796">Tight junction</keyword>
<dbReference type="PROSITE" id="PS50042">
    <property type="entry name" value="CNMP_BINDING_3"/>
    <property type="match status" value="1"/>
</dbReference>
<protein>
    <submittedName>
        <fullName evidence="16">Cyclic nucleotide-binding domain-containing protein</fullName>
    </submittedName>
</protein>
<keyword evidence="13" id="KW-0325">Glycoprotein</keyword>
<keyword evidence="7" id="KW-1003">Cell membrane</keyword>
<proteinExistence type="inferred from homology"/>
<evidence type="ECO:0000313" key="17">
    <source>
        <dbReference type="Proteomes" id="UP001221217"/>
    </source>
</evidence>
<evidence type="ECO:0000256" key="14">
    <source>
        <dbReference type="SAM" id="Phobius"/>
    </source>
</evidence>
<dbReference type="CDD" id="cd00038">
    <property type="entry name" value="CAP_ED"/>
    <property type="match status" value="1"/>
</dbReference>
<reference evidence="16 17" key="1">
    <citation type="submission" date="2022-12" db="EMBL/GenBank/DDBJ databases">
        <title>Metagenome assembled genome from gulf of manar.</title>
        <authorList>
            <person name="Kohli P."/>
            <person name="Pk S."/>
            <person name="Venkata Ramana C."/>
            <person name="Sasikala C."/>
        </authorList>
    </citation>
    <scope>NUCLEOTIDE SEQUENCE [LARGE SCALE GENOMIC DNA]</scope>
    <source>
        <strain evidence="16">JB008</strain>
    </source>
</reference>
<dbReference type="Gene3D" id="2.60.120.10">
    <property type="entry name" value="Jelly Rolls"/>
    <property type="match status" value="1"/>
</dbReference>
<keyword evidence="8 14" id="KW-0812">Transmembrane</keyword>
<accession>A0AAJ1ICF2</accession>
<evidence type="ECO:0000256" key="12">
    <source>
        <dbReference type="ARBA" id="ARBA00023136"/>
    </source>
</evidence>
<feature type="transmembrane region" description="Helical" evidence="14">
    <location>
        <begin position="29"/>
        <end position="47"/>
    </location>
</feature>
<dbReference type="GO" id="GO:0042391">
    <property type="term" value="P:regulation of membrane potential"/>
    <property type="evidence" value="ECO:0007669"/>
    <property type="project" value="TreeGrafter"/>
</dbReference>
<dbReference type="InterPro" id="IPR055272">
    <property type="entry name" value="POPDC1-3_dom"/>
</dbReference>
<keyword evidence="9" id="KW-0130">Cell adhesion</keyword>
<dbReference type="GO" id="GO:0007155">
    <property type="term" value="P:cell adhesion"/>
    <property type="evidence" value="ECO:0007669"/>
    <property type="project" value="UniProtKB-KW"/>
</dbReference>
<dbReference type="InterPro" id="IPR000595">
    <property type="entry name" value="cNMP-bd_dom"/>
</dbReference>
<dbReference type="AlphaFoldDB" id="A0AAJ1ICF2"/>
<evidence type="ECO:0000256" key="7">
    <source>
        <dbReference type="ARBA" id="ARBA00022475"/>
    </source>
</evidence>
<keyword evidence="6" id="KW-0217">Developmental protein</keyword>
<evidence type="ECO:0000256" key="9">
    <source>
        <dbReference type="ARBA" id="ARBA00022889"/>
    </source>
</evidence>
<dbReference type="InterPro" id="IPR006916">
    <property type="entry name" value="POPDC1-3"/>
</dbReference>
<gene>
    <name evidence="16" type="ORF">PQJ61_08155</name>
</gene>
<sequence length="235" mass="26732">MDFSLSPALIIMNLAYVLNLIGLAVKNILILRILLISGQIILIYTGYVRGNWIVMFWNTVFLIINLFRTITLLLERRPVRIPEDLGDIYEESFFHMTGREFMRFWKIGRDFDFKGGTIIENGEASPNVFMILDGTAFVQKDLRTVAILGRGGFIGEMSYVSGKVPGADVRGDGSLELWAWKRSDLNKLKGREYSLWVKMQQALGHDLVVKVNRMSEEKPGKNAGLLHKAEFLKDS</sequence>